<evidence type="ECO:0000313" key="2">
    <source>
        <dbReference type="Proteomes" id="UP000000758"/>
    </source>
</evidence>
<dbReference type="EnsemblBacteria" id="ABK77716">
    <property type="protein sequence ID" value="ABK77716"/>
    <property type="gene ID" value="CENSYa_1087"/>
</dbReference>
<dbReference type="EMBL" id="DP000238">
    <property type="protein sequence ID" value="ABK77716.1"/>
    <property type="molecule type" value="Genomic_DNA"/>
</dbReference>
<gene>
    <name evidence="1" type="ordered locus">CENSYa_1087</name>
</gene>
<dbReference type="STRING" id="414004.CENSYa_1087"/>
<keyword evidence="2" id="KW-1185">Reference proteome</keyword>
<dbReference type="HOGENOM" id="CLU_2747986_0_0_2"/>
<evidence type="ECO:0008006" key="3">
    <source>
        <dbReference type="Google" id="ProtNLM"/>
    </source>
</evidence>
<name>A0RWJ9_CENSY</name>
<evidence type="ECO:0000313" key="1">
    <source>
        <dbReference type="EMBL" id="ABK77716.1"/>
    </source>
</evidence>
<dbReference type="Proteomes" id="UP000000758">
    <property type="component" value="Chromosome"/>
</dbReference>
<reference evidence="1 2" key="1">
    <citation type="journal article" date="2006" name="Proc. Natl. Acad. Sci. U.S.A.">
        <title>Genomic analysis of the uncultivated marine crenarchaeote Cenarchaeum symbiosum.</title>
        <authorList>
            <person name="Hallam S.J."/>
            <person name="Konstantinidis K.T."/>
            <person name="Putnam N."/>
            <person name="Schleper C."/>
            <person name="Watanabe Y."/>
            <person name="Sugahara J."/>
            <person name="Preston C."/>
            <person name="de la Torre J."/>
            <person name="Richardson P.M."/>
            <person name="DeLong E.F."/>
        </authorList>
    </citation>
    <scope>NUCLEOTIDE SEQUENCE [LARGE SCALE GENOMIC DNA]</scope>
    <source>
        <strain evidence="2">A</strain>
    </source>
</reference>
<proteinExistence type="predicted"/>
<dbReference type="KEGG" id="csy:CENSYa_1087"/>
<organism evidence="1 2">
    <name type="scientific">Cenarchaeum symbiosum (strain A)</name>
    <dbReference type="NCBI Taxonomy" id="414004"/>
    <lineage>
        <taxon>Archaea</taxon>
        <taxon>Nitrososphaerota</taxon>
        <taxon>Candidatus Cenarchaeales</taxon>
        <taxon>Candidatus Cenarchaeaceae</taxon>
        <taxon>Candidatus Cenarchaeum</taxon>
    </lineage>
</organism>
<protein>
    <recommendedName>
        <fullName evidence="3">Transposase</fullName>
    </recommendedName>
</protein>
<accession>A0RWJ9</accession>
<dbReference type="AlphaFoldDB" id="A0RWJ9"/>
<sequence length="70" mass="7943">MFNCILYHDLTPTNNDAERAVRYVVAHLRCRQQLRSEGGMKMFGALLTCILTWKKRSVSVREGVLSLMGG</sequence>